<dbReference type="InterPro" id="IPR023401">
    <property type="entry name" value="ODC_N"/>
</dbReference>
<name>J4H3C8_9APHY</name>
<dbReference type="PANTHER" id="PTHR13812">
    <property type="entry name" value="KETIMINE REDUCTASE MU-CRYSTALLIN"/>
    <property type="match status" value="1"/>
</dbReference>
<dbReference type="InterPro" id="IPR003462">
    <property type="entry name" value="ODC_Mu_crystall"/>
</dbReference>
<dbReference type="AlphaFoldDB" id="J4H3C8"/>
<accession>J4H3C8</accession>
<dbReference type="GO" id="GO:0005737">
    <property type="term" value="C:cytoplasm"/>
    <property type="evidence" value="ECO:0007669"/>
    <property type="project" value="TreeGrafter"/>
</dbReference>
<proteinExistence type="inferred from homology"/>
<dbReference type="GeneID" id="24097960"/>
<dbReference type="SUPFAM" id="SSF51735">
    <property type="entry name" value="NAD(P)-binding Rossmann-fold domains"/>
    <property type="match status" value="1"/>
</dbReference>
<dbReference type="Gene3D" id="3.30.1780.10">
    <property type="entry name" value="ornithine cyclodeaminase, domain 1"/>
    <property type="match status" value="1"/>
</dbReference>
<dbReference type="HOGENOM" id="CLU_042088_0_0_1"/>
<keyword evidence="3" id="KW-1185">Reference proteome</keyword>
<dbReference type="InterPro" id="IPR036291">
    <property type="entry name" value="NAD(P)-bd_dom_sf"/>
</dbReference>
<evidence type="ECO:0008006" key="4">
    <source>
        <dbReference type="Google" id="ProtNLM"/>
    </source>
</evidence>
<dbReference type="RefSeq" id="XP_012182332.1">
    <property type="nucleotide sequence ID" value="XM_012326942.1"/>
</dbReference>
<dbReference type="STRING" id="599839.J4H3C8"/>
<dbReference type="EMBL" id="HE797099">
    <property type="protein sequence ID" value="CCM03049.1"/>
    <property type="molecule type" value="Genomic_DNA"/>
</dbReference>
<evidence type="ECO:0000313" key="2">
    <source>
        <dbReference type="EMBL" id="CCM03049.1"/>
    </source>
</evidence>
<gene>
    <name evidence="2" type="ORF">FIBRA_05168</name>
</gene>
<dbReference type="Gene3D" id="3.40.50.720">
    <property type="entry name" value="NAD(P)-binding Rossmann-like Domain"/>
    <property type="match status" value="1"/>
</dbReference>
<dbReference type="OrthoDB" id="41492at2759"/>
<protein>
    <recommendedName>
        <fullName evidence="4">Ornithine cyclodeaminase</fullName>
    </recommendedName>
</protein>
<dbReference type="FunCoup" id="J4H3C8">
    <property type="interactions" value="291"/>
</dbReference>
<dbReference type="PIRSF" id="PIRSF001439">
    <property type="entry name" value="CryM"/>
    <property type="match status" value="1"/>
</dbReference>
<comment type="similarity">
    <text evidence="1">Belongs to the ornithine cyclodeaminase/mu-crystallin family.</text>
</comment>
<organism evidence="2 3">
    <name type="scientific">Fibroporia radiculosa</name>
    <dbReference type="NCBI Taxonomy" id="599839"/>
    <lineage>
        <taxon>Eukaryota</taxon>
        <taxon>Fungi</taxon>
        <taxon>Dikarya</taxon>
        <taxon>Basidiomycota</taxon>
        <taxon>Agaricomycotina</taxon>
        <taxon>Agaricomycetes</taxon>
        <taxon>Polyporales</taxon>
        <taxon>Fibroporiaceae</taxon>
        <taxon>Fibroporia</taxon>
    </lineage>
</organism>
<dbReference type="Pfam" id="PF02423">
    <property type="entry name" value="OCD_Mu_crystall"/>
    <property type="match status" value="1"/>
</dbReference>
<evidence type="ECO:0000313" key="3">
    <source>
        <dbReference type="Proteomes" id="UP000006352"/>
    </source>
</evidence>
<reference evidence="2 3" key="1">
    <citation type="journal article" date="2012" name="Appl. Environ. Microbiol.">
        <title>Short-read sequencing for genomic analysis of the brown rot fungus Fibroporia radiculosa.</title>
        <authorList>
            <person name="Tang J.D."/>
            <person name="Perkins A.D."/>
            <person name="Sonstegard T.S."/>
            <person name="Schroeder S.G."/>
            <person name="Burgess S.C."/>
            <person name="Diehl S.V."/>
        </authorList>
    </citation>
    <scope>NUCLEOTIDE SEQUENCE [LARGE SCALE GENOMIC DNA]</scope>
    <source>
        <strain evidence="2 3">TFFH 294</strain>
    </source>
</reference>
<evidence type="ECO:0000256" key="1">
    <source>
        <dbReference type="ARBA" id="ARBA00008903"/>
    </source>
</evidence>
<sequence length="367" mass="39026">MSVIILSATNVSTISRSFGPDELTSLMSRVFYSLSQSPSGSSAEIQQPSRISISTSNHTALFMPSRISLMGTAIKVVSVPTLSAPQDVRENGLPASTLVLDERTGAVKALVNARHLTALRNAAGSLLATRLLVPPSTPPRTLLAIGAGAQVSAHVSLFLRYFRTIISCTILNRARNSRLLNLVSALEKEYPLVCFDTGTLLGQPEDTEAHLQSAIEQADIIVTATSSTRSLFPSAYVRPGTHLCLIGSYTPNMHEIDSELVRRAGKIVVDSRDACMTEAGELISAGLGPSDLIELGELVQFEGSLADDAPWLPRDALIQQVRDSGDITIFKSVGVGLQDVAIASAVVARAEKDRIGLIASEYDTGGD</sequence>
<dbReference type="Proteomes" id="UP000006352">
    <property type="component" value="Unassembled WGS sequence"/>
</dbReference>
<dbReference type="PANTHER" id="PTHR13812:SF19">
    <property type="entry name" value="KETIMINE REDUCTASE MU-CRYSTALLIN"/>
    <property type="match status" value="1"/>
</dbReference>
<dbReference type="InParanoid" id="J4H3C8"/>